<gene>
    <name evidence="1" type="ORF">BTM25_09940</name>
</gene>
<dbReference type="EMBL" id="MTBP01000001">
    <property type="protein sequence ID" value="POM26592.1"/>
    <property type="molecule type" value="Genomic_DNA"/>
</dbReference>
<protein>
    <submittedName>
        <fullName evidence="1">Uncharacterized protein</fullName>
    </submittedName>
</protein>
<organism evidence="1 2">
    <name type="scientific">Actinomadura rubteroloni</name>
    <dbReference type="NCBI Taxonomy" id="1926885"/>
    <lineage>
        <taxon>Bacteria</taxon>
        <taxon>Bacillati</taxon>
        <taxon>Actinomycetota</taxon>
        <taxon>Actinomycetes</taxon>
        <taxon>Streptosporangiales</taxon>
        <taxon>Thermomonosporaceae</taxon>
        <taxon>Actinomadura</taxon>
    </lineage>
</organism>
<accession>A0A2P4UNI6</accession>
<name>A0A2P4UNI6_9ACTN</name>
<keyword evidence="2" id="KW-1185">Reference proteome</keyword>
<evidence type="ECO:0000313" key="2">
    <source>
        <dbReference type="Proteomes" id="UP000242367"/>
    </source>
</evidence>
<reference evidence="1 2" key="1">
    <citation type="journal article" date="2017" name="Chemistry">
        <title>Isolation, Biosynthesis and Chemical Modifications of Rubterolones A-F: Rare Tropolone Alkaloids from Actinomadura sp. 5-2.</title>
        <authorList>
            <person name="Guo H."/>
            <person name="Benndorf R."/>
            <person name="Leichnitz D."/>
            <person name="Klassen J.L."/>
            <person name="Vollmers J."/>
            <person name="Gorls H."/>
            <person name="Steinacker M."/>
            <person name="Weigel C."/>
            <person name="Dahse H.M."/>
            <person name="Kaster A.K."/>
            <person name="de Beer Z.W."/>
            <person name="Poulsen M."/>
            <person name="Beemelmanns C."/>
        </authorList>
    </citation>
    <scope>NUCLEOTIDE SEQUENCE [LARGE SCALE GENOMIC DNA]</scope>
    <source>
        <strain evidence="1 2">5-2</strain>
    </source>
</reference>
<dbReference type="AlphaFoldDB" id="A0A2P4UNI6"/>
<proteinExistence type="predicted"/>
<dbReference type="Proteomes" id="UP000242367">
    <property type="component" value="Unassembled WGS sequence"/>
</dbReference>
<comment type="caution">
    <text evidence="1">The sequence shown here is derived from an EMBL/GenBank/DDBJ whole genome shotgun (WGS) entry which is preliminary data.</text>
</comment>
<sequence length="118" mass="12973">MVIRSPAMCMASIPEGGNVQVSGRRGSVILDGEWVEILHGDPNQEATRKAATRVHISKIIGVAIRPPGLFTNGFFRLILQGDADAGFDRNGLFFTRGQRGEFDVLRAEIERSLPTHRT</sequence>
<evidence type="ECO:0000313" key="1">
    <source>
        <dbReference type="EMBL" id="POM26592.1"/>
    </source>
</evidence>